<accession>A0A0H5NQ10</accession>
<sequence>MAVVRLGTGLALAGAAVATVNRVTMPRLSPGVPVLEPVTVCVPARDEADRLPALIADLRAQVGVPRLRVLILDDASTDDTAAVARAAAGGDPRITVLRSTTPPPPGWTGKAAACAALARAVAAQDRAGRDPVDDSDEDTGGGAATLIFLDADVRLAPEAVAAAVAQVRRGGAALVSPWPWQRAGTPAEALVQPLLCWSWAATLPVVLGNRSRRPSTAVACGQFLAFDAAAYGAIGGHAAVAGSATEDLDLARTLRRAGYRTRVVAAGALASTRMYRGGAELAAGYTRWLWSAYGGSPAAAAAVGIAAALAFWVPPAAALLGRGGVRRVGAVGYAAAVVSRLLARRVETGAAPRAADLLAAAAHPVAVAAYQVLVVRSHRARRRGRLRWKGRALTGVRG</sequence>
<dbReference type="EMBL" id="LN868938">
    <property type="protein sequence ID" value="CRY77362.1"/>
    <property type="molecule type" value="Genomic_DNA"/>
</dbReference>
<keyword evidence="2" id="KW-0378">Hydrolase</keyword>
<dbReference type="GO" id="GO:0016787">
    <property type="term" value="F:hydrolase activity"/>
    <property type="evidence" value="ECO:0007669"/>
    <property type="project" value="UniProtKB-KW"/>
</dbReference>
<dbReference type="Pfam" id="PF00535">
    <property type="entry name" value="Glycos_transf_2"/>
    <property type="match status" value="1"/>
</dbReference>
<dbReference type="Proteomes" id="UP000057820">
    <property type="component" value="Chromosome 1"/>
</dbReference>
<dbReference type="Gene3D" id="3.90.550.10">
    <property type="entry name" value="Spore Coat Polysaccharide Biosynthesis Protein SpsA, Chain A"/>
    <property type="match status" value="1"/>
</dbReference>
<dbReference type="InterPro" id="IPR001173">
    <property type="entry name" value="Glyco_trans_2-like"/>
</dbReference>
<feature type="domain" description="Glycosyltransferase 2-like" evidence="1">
    <location>
        <begin position="39"/>
        <end position="231"/>
    </location>
</feature>
<dbReference type="CDD" id="cd00761">
    <property type="entry name" value="Glyco_tranf_GTA_type"/>
    <property type="match status" value="1"/>
</dbReference>
<gene>
    <name evidence="2" type="ORF">ERS450000_02364</name>
</gene>
<organism evidence="2 3">
    <name type="scientific">Nocardia farcinica</name>
    <dbReference type="NCBI Taxonomy" id="37329"/>
    <lineage>
        <taxon>Bacteria</taxon>
        <taxon>Bacillati</taxon>
        <taxon>Actinomycetota</taxon>
        <taxon>Actinomycetes</taxon>
        <taxon>Mycobacteriales</taxon>
        <taxon>Nocardiaceae</taxon>
        <taxon>Nocardia</taxon>
    </lineage>
</organism>
<name>A0A0H5NQ10_NOCFR</name>
<dbReference type="InterPro" id="IPR029044">
    <property type="entry name" value="Nucleotide-diphossugar_trans"/>
</dbReference>
<evidence type="ECO:0000313" key="2">
    <source>
        <dbReference type="EMBL" id="CRY77362.1"/>
    </source>
</evidence>
<proteinExistence type="predicted"/>
<dbReference type="KEGG" id="nfr:ERS450000_02364"/>
<evidence type="ECO:0000259" key="1">
    <source>
        <dbReference type="Pfam" id="PF00535"/>
    </source>
</evidence>
<dbReference type="PANTHER" id="PTHR43646:SF3">
    <property type="entry name" value="SLR1566 PROTEIN"/>
    <property type="match status" value="1"/>
</dbReference>
<protein>
    <submittedName>
        <fullName evidence="2">Predicted glycosyl hydrolase</fullName>
    </submittedName>
</protein>
<reference evidence="3" key="1">
    <citation type="submission" date="2015-03" db="EMBL/GenBank/DDBJ databases">
        <authorList>
            <consortium name="Pathogen Informatics"/>
        </authorList>
    </citation>
    <scope>NUCLEOTIDE SEQUENCE [LARGE SCALE GENOMIC DNA]</scope>
    <source>
        <strain evidence="3">NCTC11134</strain>
    </source>
</reference>
<evidence type="ECO:0000313" key="3">
    <source>
        <dbReference type="Proteomes" id="UP000057820"/>
    </source>
</evidence>
<dbReference type="PANTHER" id="PTHR43646">
    <property type="entry name" value="GLYCOSYLTRANSFERASE"/>
    <property type="match status" value="1"/>
</dbReference>
<dbReference type="AlphaFoldDB" id="A0A0H5NQ10"/>
<dbReference type="SUPFAM" id="SSF53448">
    <property type="entry name" value="Nucleotide-diphospho-sugar transferases"/>
    <property type="match status" value="1"/>
</dbReference>